<feature type="binding site" evidence="5">
    <location>
        <position position="327"/>
    </location>
    <ligand>
        <name>substrate</name>
    </ligand>
</feature>
<evidence type="ECO:0000256" key="7">
    <source>
        <dbReference type="PIRSR" id="PIRSR600183-50"/>
    </source>
</evidence>
<dbReference type="PANTHER" id="PTHR43727:SF2">
    <property type="entry name" value="GROUP IV DECARBOXYLASE"/>
    <property type="match status" value="1"/>
</dbReference>
<keyword evidence="4 5" id="KW-0456">Lyase</keyword>
<dbReference type="InterPro" id="IPR022643">
    <property type="entry name" value="De-COase2_C"/>
</dbReference>
<keyword evidence="5" id="KW-0028">Amino-acid biosynthesis</keyword>
<gene>
    <name evidence="5 11" type="primary">lysA</name>
    <name evidence="11" type="ORF">GB992_07700</name>
</gene>
<evidence type="ECO:0000313" key="12">
    <source>
        <dbReference type="Proteomes" id="UP000480570"/>
    </source>
</evidence>
<dbReference type="EMBL" id="WEZT01000015">
    <property type="protein sequence ID" value="MYV05721.1"/>
    <property type="molecule type" value="Genomic_DNA"/>
</dbReference>
<dbReference type="Proteomes" id="UP000480570">
    <property type="component" value="Unassembled WGS sequence"/>
</dbReference>
<feature type="binding site" evidence="5">
    <location>
        <position position="290"/>
    </location>
    <ligand>
        <name>substrate</name>
    </ligand>
</feature>
<evidence type="ECO:0000256" key="4">
    <source>
        <dbReference type="ARBA" id="ARBA00023239"/>
    </source>
</evidence>
<dbReference type="SUPFAM" id="SSF50621">
    <property type="entry name" value="Alanine racemase C-terminal domain-like"/>
    <property type="match status" value="1"/>
</dbReference>
<proteinExistence type="inferred from homology"/>
<dbReference type="GO" id="GO:0030170">
    <property type="term" value="F:pyridoxal phosphate binding"/>
    <property type="evidence" value="ECO:0007669"/>
    <property type="project" value="UniProtKB-UniRule"/>
</dbReference>
<dbReference type="FunFam" id="3.20.20.10:FF:000003">
    <property type="entry name" value="Diaminopimelate decarboxylase"/>
    <property type="match status" value="1"/>
</dbReference>
<feature type="domain" description="Orn/DAP/Arg decarboxylase 2 N-terminal" evidence="10">
    <location>
        <begin position="36"/>
        <end position="293"/>
    </location>
</feature>
<dbReference type="InterPro" id="IPR029066">
    <property type="entry name" value="PLP-binding_barrel"/>
</dbReference>
<dbReference type="InterPro" id="IPR022644">
    <property type="entry name" value="De-COase2_N"/>
</dbReference>
<keyword evidence="3 5" id="KW-0663">Pyridoxal phosphate</keyword>
<protein>
    <recommendedName>
        <fullName evidence="5 6">Diaminopimelate decarboxylase</fullName>
        <shortName evidence="5">DAP decarboxylase</shortName>
        <shortName evidence="5">DAPDC</shortName>
        <ecNumber evidence="5 6">4.1.1.20</ecNumber>
    </recommendedName>
</protein>
<organism evidence="11 12">
    <name type="scientific">Furfurilactobacillus rossiae</name>
    <dbReference type="NCBI Taxonomy" id="231049"/>
    <lineage>
        <taxon>Bacteria</taxon>
        <taxon>Bacillati</taxon>
        <taxon>Bacillota</taxon>
        <taxon>Bacilli</taxon>
        <taxon>Lactobacillales</taxon>
        <taxon>Lactobacillaceae</taxon>
        <taxon>Furfurilactobacillus</taxon>
    </lineage>
</organism>
<feature type="binding site" evidence="5">
    <location>
        <position position="245"/>
    </location>
    <ligand>
        <name>pyridoxal 5'-phosphate</name>
        <dbReference type="ChEBI" id="CHEBI:597326"/>
    </ligand>
</feature>
<dbReference type="CDD" id="cd06828">
    <property type="entry name" value="PLPDE_III_DapDC"/>
    <property type="match status" value="1"/>
</dbReference>
<evidence type="ECO:0000256" key="6">
    <source>
        <dbReference type="NCBIfam" id="TIGR01048"/>
    </source>
</evidence>
<dbReference type="PRINTS" id="PR01179">
    <property type="entry name" value="ODADCRBXLASE"/>
</dbReference>
<dbReference type="Pfam" id="PF02784">
    <property type="entry name" value="Orn_Arg_deC_N"/>
    <property type="match status" value="1"/>
</dbReference>
<evidence type="ECO:0000256" key="8">
    <source>
        <dbReference type="RuleBase" id="RU003738"/>
    </source>
</evidence>
<keyword evidence="5 8" id="KW-0457">Lysine biosynthesis</keyword>
<dbReference type="InterPro" id="IPR002986">
    <property type="entry name" value="DAP_deCOOHase_LysA"/>
</dbReference>
<feature type="modified residue" description="N6-(pyridoxal phosphate)lysine" evidence="5 7">
    <location>
        <position position="63"/>
    </location>
</feature>
<dbReference type="InterPro" id="IPR000183">
    <property type="entry name" value="Orn/DAP/Arg_de-COase"/>
</dbReference>
<dbReference type="GO" id="GO:0009089">
    <property type="term" value="P:lysine biosynthetic process via diaminopimelate"/>
    <property type="evidence" value="ECO:0007669"/>
    <property type="project" value="UniProtKB-UniRule"/>
</dbReference>
<feature type="binding site" evidence="5">
    <location>
        <position position="387"/>
    </location>
    <ligand>
        <name>pyridoxal 5'-phosphate</name>
        <dbReference type="ChEBI" id="CHEBI:597326"/>
    </ligand>
</feature>
<feature type="active site" description="Proton donor" evidence="7">
    <location>
        <position position="358"/>
    </location>
</feature>
<dbReference type="GO" id="GO:0008836">
    <property type="term" value="F:diaminopimelate decarboxylase activity"/>
    <property type="evidence" value="ECO:0007669"/>
    <property type="project" value="UniProtKB-UniRule"/>
</dbReference>
<comment type="cofactor">
    <cofactor evidence="1 5 7 8">
        <name>pyridoxal 5'-phosphate</name>
        <dbReference type="ChEBI" id="CHEBI:597326"/>
    </cofactor>
</comment>
<dbReference type="NCBIfam" id="TIGR01048">
    <property type="entry name" value="lysA"/>
    <property type="match status" value="1"/>
</dbReference>
<comment type="pathway">
    <text evidence="5 8">Amino-acid biosynthesis; L-lysine biosynthesis via DAP pathway; L-lysine from DL-2,6-diaminopimelate: step 1/1.</text>
</comment>
<dbReference type="InterPro" id="IPR009006">
    <property type="entry name" value="Ala_racemase/Decarboxylase_C"/>
</dbReference>
<dbReference type="PRINTS" id="PR01181">
    <property type="entry name" value="DAPDCRBXLASE"/>
</dbReference>
<feature type="binding site" evidence="5">
    <location>
        <begin position="287"/>
        <end position="290"/>
    </location>
    <ligand>
        <name>pyridoxal 5'-phosphate</name>
        <dbReference type="ChEBI" id="CHEBI:597326"/>
    </ligand>
</feature>
<evidence type="ECO:0000259" key="9">
    <source>
        <dbReference type="Pfam" id="PF00278"/>
    </source>
</evidence>
<comment type="subunit">
    <text evidence="5">Homodimer.</text>
</comment>
<dbReference type="Pfam" id="PF00278">
    <property type="entry name" value="Orn_DAP_Arg_deC"/>
    <property type="match status" value="1"/>
</dbReference>
<evidence type="ECO:0000259" key="10">
    <source>
        <dbReference type="Pfam" id="PF02784"/>
    </source>
</evidence>
<accession>A0A7C9ITT3</accession>
<dbReference type="SUPFAM" id="SSF51419">
    <property type="entry name" value="PLP-binding barrel"/>
    <property type="match status" value="1"/>
</dbReference>
<feature type="binding site" evidence="5">
    <location>
        <position position="387"/>
    </location>
    <ligand>
        <name>substrate</name>
    </ligand>
</feature>
<dbReference type="EC" id="4.1.1.20" evidence="5 6"/>
<comment type="function">
    <text evidence="5">Specifically catalyzes the decarboxylation of meso-diaminopimelate (meso-DAP) to L-lysine.</text>
</comment>
<comment type="caution">
    <text evidence="11">The sequence shown here is derived from an EMBL/GenBank/DDBJ whole genome shotgun (WGS) entry which is preliminary data.</text>
</comment>
<evidence type="ECO:0000256" key="5">
    <source>
        <dbReference type="HAMAP-Rule" id="MF_02120"/>
    </source>
</evidence>
<evidence type="ECO:0000313" key="11">
    <source>
        <dbReference type="EMBL" id="MYV05721.1"/>
    </source>
</evidence>
<dbReference type="HAMAP" id="MF_02120">
    <property type="entry name" value="LysA"/>
    <property type="match status" value="1"/>
</dbReference>
<feature type="domain" description="Orn/DAP/Arg decarboxylase 2 C-terminal" evidence="9">
    <location>
        <begin position="314"/>
        <end position="385"/>
    </location>
</feature>
<evidence type="ECO:0000256" key="3">
    <source>
        <dbReference type="ARBA" id="ARBA00022898"/>
    </source>
</evidence>
<dbReference type="PANTHER" id="PTHR43727">
    <property type="entry name" value="DIAMINOPIMELATE DECARBOXYLASE"/>
    <property type="match status" value="1"/>
</dbReference>
<evidence type="ECO:0000256" key="2">
    <source>
        <dbReference type="ARBA" id="ARBA00022793"/>
    </source>
</evidence>
<feature type="binding site" evidence="5">
    <location>
        <position position="331"/>
    </location>
    <ligand>
        <name>substrate</name>
    </ligand>
</feature>
<dbReference type="Gene3D" id="3.20.20.10">
    <property type="entry name" value="Alanine racemase"/>
    <property type="match status" value="1"/>
</dbReference>
<feature type="binding site" evidence="5">
    <location>
        <position position="359"/>
    </location>
    <ligand>
        <name>substrate</name>
    </ligand>
</feature>
<evidence type="ECO:0000256" key="1">
    <source>
        <dbReference type="ARBA" id="ARBA00001933"/>
    </source>
</evidence>
<reference evidence="11 12" key="1">
    <citation type="journal article" date="2019" name="Appl. Environ. Microbiol.">
        <title>Genetic determinants of hydroxycinnamic acid metabolism in heterofermentative lactobacilli.</title>
        <authorList>
            <person name="Gaur G."/>
            <person name="Oh J.H."/>
            <person name="Filannino P."/>
            <person name="Gobbetti M."/>
            <person name="van Pijkeren J.P."/>
            <person name="Ganzle M.G."/>
        </authorList>
    </citation>
    <scope>NUCLEOTIDE SEQUENCE [LARGE SCALE GENOMIC DNA]</scope>
    <source>
        <strain evidence="11 12">FUA3583</strain>
    </source>
</reference>
<dbReference type="AlphaFoldDB" id="A0A7C9ITT3"/>
<comment type="similarity">
    <text evidence="5">Belongs to the Orn/Lys/Arg decarboxylase class-II family. LysA subfamily.</text>
</comment>
<dbReference type="Gene3D" id="2.40.37.10">
    <property type="entry name" value="Lyase, Ornithine Decarboxylase, Chain A, domain 1"/>
    <property type="match status" value="1"/>
</dbReference>
<comment type="catalytic activity">
    <reaction evidence="5 8">
        <text>meso-2,6-diaminopimelate + H(+) = L-lysine + CO2</text>
        <dbReference type="Rhea" id="RHEA:15101"/>
        <dbReference type="ChEBI" id="CHEBI:15378"/>
        <dbReference type="ChEBI" id="CHEBI:16526"/>
        <dbReference type="ChEBI" id="CHEBI:32551"/>
        <dbReference type="ChEBI" id="CHEBI:57791"/>
        <dbReference type="EC" id="4.1.1.20"/>
    </reaction>
</comment>
<keyword evidence="2 5" id="KW-0210">Decarboxylase</keyword>
<sequence length="443" mass="48274">MTTTVESTTNHLMIGGMDTVKLAEQFGTPLVAYDTQDIVRQVKAFQQTFANHRIDGVVSYASKAFCVKGIYQLLAPLGVHADVVSAGEMATAFAADFPASRLSFHGNNKSVDELTMALDHHLGTIIVDNFVELHLLQRLLKERDETIAIQIRVTPGVSAHTHQYIQTGQVDSKFGFDIGSGQADQALKEALADDHLNVRGVHAHIGSQIFESTGFVMAAEKLIELLTHWHEAFGYSAQVLNLGGGFGIKYVEGDDPQSPEAQLDTVLTTIEARLGNHHLEMPDIWIEPGRSLVGPAGINLYRAGANKRVPSLLPYVAVDGGMGDNIRPALYQAEYEPVLANHVEDSSKETIHIVGKYCESGDILVKEATLPVTKTGDVIALLATGAYGYSMASNYNRNPRPAVIFIDHKQASIVVRRETIRDMLALDEDFKKSGTEALGEVEQ</sequence>
<name>A0A7C9ITT3_9LACO</name>
<dbReference type="RefSeq" id="WP_161001899.1">
    <property type="nucleotide sequence ID" value="NZ_CP185253.1"/>
</dbReference>
<dbReference type="UniPathway" id="UPA00034">
    <property type="reaction ID" value="UER00027"/>
</dbReference>